<dbReference type="Gene3D" id="3.30.420.40">
    <property type="match status" value="2"/>
</dbReference>
<dbReference type="Pfam" id="PF00480">
    <property type="entry name" value="ROK"/>
    <property type="match status" value="1"/>
</dbReference>
<proteinExistence type="inferred from homology"/>
<evidence type="ECO:0000313" key="3">
    <source>
        <dbReference type="Proteomes" id="UP001223144"/>
    </source>
</evidence>
<accession>A0ABT6I004</accession>
<dbReference type="EMBL" id="JARWBG010000095">
    <property type="protein sequence ID" value="MDH2393976.1"/>
    <property type="molecule type" value="Genomic_DNA"/>
</dbReference>
<dbReference type="Proteomes" id="UP001223144">
    <property type="component" value="Unassembled WGS sequence"/>
</dbReference>
<dbReference type="InterPro" id="IPR000600">
    <property type="entry name" value="ROK"/>
</dbReference>
<dbReference type="PANTHER" id="PTHR18964:SF149">
    <property type="entry name" value="BIFUNCTIONAL UDP-N-ACETYLGLUCOSAMINE 2-EPIMERASE_N-ACETYLMANNOSAMINE KINASE"/>
    <property type="match status" value="1"/>
</dbReference>
<dbReference type="InterPro" id="IPR043129">
    <property type="entry name" value="ATPase_NBD"/>
</dbReference>
<sequence>MNLNELGSPSGGPTRCAIGLDIGGTKIAGGVVTEAGETTQVLRIPTPREGGADAMLQALMKVIDRLRDRTPGIEAIGVGAAGMVEWPTGLIRCAPNNAYDELPLQDLLTERTGLPITVENDANAAAWAEWRFGQGANYRNGLLLTIGTGIGGGIILNDQLYRGDVGIGSEVGHIVINPEHGSLCGCGVTGCLEAQASGTALGRMGREAAAADPTGLLASLHGGPGSVTGETVFSAAEHGDPTARALFDKLGYWLGAGIASLVNIFNPEIVLIGGGLVTTRQYLFPPTQASFEQFVFAGSQRKLPLIECARLGAEAGLVGAAALALK</sequence>
<dbReference type="SUPFAM" id="SSF53067">
    <property type="entry name" value="Actin-like ATPase domain"/>
    <property type="match status" value="1"/>
</dbReference>
<gene>
    <name evidence="2" type="ORF">QCN29_35555</name>
</gene>
<dbReference type="PANTHER" id="PTHR18964">
    <property type="entry name" value="ROK (REPRESSOR, ORF, KINASE) FAMILY"/>
    <property type="match status" value="1"/>
</dbReference>
<comment type="caution">
    <text evidence="2">The sequence shown here is derived from an EMBL/GenBank/DDBJ whole genome shotgun (WGS) entry which is preliminary data.</text>
</comment>
<evidence type="ECO:0000313" key="2">
    <source>
        <dbReference type="EMBL" id="MDH2393976.1"/>
    </source>
</evidence>
<organism evidence="2 3">
    <name type="scientific">Streptomyces chengmaiensis</name>
    <dbReference type="NCBI Taxonomy" id="3040919"/>
    <lineage>
        <taxon>Bacteria</taxon>
        <taxon>Bacillati</taxon>
        <taxon>Actinomycetota</taxon>
        <taxon>Actinomycetes</taxon>
        <taxon>Kitasatosporales</taxon>
        <taxon>Streptomycetaceae</taxon>
        <taxon>Streptomyces</taxon>
    </lineage>
</organism>
<dbReference type="RefSeq" id="WP_279933369.1">
    <property type="nucleotide sequence ID" value="NZ_JARWBG010000095.1"/>
</dbReference>
<evidence type="ECO:0000256" key="1">
    <source>
        <dbReference type="ARBA" id="ARBA00006479"/>
    </source>
</evidence>
<reference evidence="2 3" key="1">
    <citation type="submission" date="2023-04" db="EMBL/GenBank/DDBJ databases">
        <title>Streptomyces chengmaiensis sp. nov. isolated from the stem of mangrove plant in Hainan.</title>
        <authorList>
            <person name="Huang X."/>
            <person name="Zhou S."/>
            <person name="Chu X."/>
            <person name="Xie Y."/>
            <person name="Lin Y."/>
        </authorList>
    </citation>
    <scope>NUCLEOTIDE SEQUENCE [LARGE SCALE GENOMIC DNA]</scope>
    <source>
        <strain evidence="2 3">HNM0663</strain>
    </source>
</reference>
<keyword evidence="3" id="KW-1185">Reference proteome</keyword>
<comment type="similarity">
    <text evidence="1">Belongs to the ROK (NagC/XylR) family.</text>
</comment>
<name>A0ABT6I004_9ACTN</name>
<protein>
    <submittedName>
        <fullName evidence="2">ROK family protein</fullName>
    </submittedName>
</protein>